<name>S4XQR0_SORCE</name>
<dbReference type="InterPro" id="IPR052042">
    <property type="entry name" value="Tail_sheath_structural"/>
</dbReference>
<feature type="compositionally biased region" description="Basic and acidic residues" evidence="2">
    <location>
        <begin position="349"/>
        <end position="359"/>
    </location>
</feature>
<feature type="compositionally biased region" description="Gly residues" evidence="2">
    <location>
        <begin position="391"/>
        <end position="403"/>
    </location>
</feature>
<dbReference type="OrthoDB" id="9767864at2"/>
<evidence type="ECO:0000313" key="5">
    <source>
        <dbReference type="Proteomes" id="UP000014803"/>
    </source>
</evidence>
<dbReference type="PATRIC" id="fig|1254432.3.peg.3118"/>
<reference evidence="4 5" key="1">
    <citation type="journal article" date="2013" name="Sci. Rep.">
        <title>Extraordinary expansion of a Sorangium cellulosum genome from an alkaline milieu.</title>
        <authorList>
            <person name="Han K."/>
            <person name="Li Z.F."/>
            <person name="Peng R."/>
            <person name="Zhu L.P."/>
            <person name="Zhou T."/>
            <person name="Wang L.G."/>
            <person name="Li S.G."/>
            <person name="Zhang X.B."/>
            <person name="Hu W."/>
            <person name="Wu Z.H."/>
            <person name="Qin N."/>
            <person name="Li Y.Z."/>
        </authorList>
    </citation>
    <scope>NUCLEOTIDE SEQUENCE [LARGE SCALE GENOMIC DNA]</scope>
    <source>
        <strain evidence="4 5">So0157-2</strain>
    </source>
</reference>
<dbReference type="Proteomes" id="UP000014803">
    <property type="component" value="Chromosome"/>
</dbReference>
<evidence type="ECO:0000313" key="4">
    <source>
        <dbReference type="EMBL" id="AGP35517.1"/>
    </source>
</evidence>
<dbReference type="AlphaFoldDB" id="S4XQR0"/>
<proteinExistence type="inferred from homology"/>
<comment type="similarity">
    <text evidence="1">Belongs to the myoviridae tail sheath protein family.</text>
</comment>
<gene>
    <name evidence="4" type="ORF">SCE1572_13845</name>
</gene>
<accession>S4XQR0</accession>
<evidence type="ECO:0000256" key="2">
    <source>
        <dbReference type="SAM" id="MobiDB-lite"/>
    </source>
</evidence>
<dbReference type="eggNOG" id="COG3497">
    <property type="taxonomic scope" value="Bacteria"/>
</dbReference>
<protein>
    <recommendedName>
        <fullName evidence="3">Tail sheath protein subtilisin-like domain-containing protein</fullName>
    </recommendedName>
</protein>
<evidence type="ECO:0000256" key="1">
    <source>
        <dbReference type="ARBA" id="ARBA00008005"/>
    </source>
</evidence>
<feature type="compositionally biased region" description="Pro residues" evidence="2">
    <location>
        <begin position="360"/>
        <end position="373"/>
    </location>
</feature>
<evidence type="ECO:0000259" key="3">
    <source>
        <dbReference type="Pfam" id="PF04984"/>
    </source>
</evidence>
<dbReference type="PANTHER" id="PTHR35861">
    <property type="match status" value="1"/>
</dbReference>
<feature type="compositionally biased region" description="Low complexity" evidence="2">
    <location>
        <begin position="379"/>
        <end position="390"/>
    </location>
</feature>
<dbReference type="PANTHER" id="PTHR35861:SF1">
    <property type="entry name" value="PHAGE TAIL SHEATH PROTEIN"/>
    <property type="match status" value="1"/>
</dbReference>
<feature type="region of interest" description="Disordered" evidence="2">
    <location>
        <begin position="344"/>
        <end position="410"/>
    </location>
</feature>
<dbReference type="KEGG" id="scu:SCE1572_13845"/>
<sequence>MRAPGIEFVGPARAPDLSLALRADIAGFAGIFERGPALVPVRVEDWGEYRAMYGGFVPIPGAPGRQALSPLALHGFFQNGGGPCVLFRLASPRMRAATAAHPATGRRIDLGASSPGAWANGVTLRAPLAVRRRARVLGGLPLPPSSGFQAGDLVRITGVGGRAAMGLLAEAPYGRGLTLPDARLPRPPLLVERLDPLVDVTIEGAGARERFRNLSLLPSHPRYLWRFLAVRRPLSFWWTPAVPPTWRPVAPALARALAFQGPAASALVRSELAAPDELPFVEDPAEAPPGGAGRDELVAELSGGLDDLGGVDAPAFLAAFEALALHPAPSIVCAPELMLPLAPDEPACPDDRPDVRLEPEPPPPPPCAPPPAPPRRRPGPAAGQGAFDAGGNAGGAGPGGSGSSGASAPASGLPGYGAAVGALQRALVAALAGTADGRERIALLDPEPGMAVFDAIDRAEALERTLLEAEPGARTGGLGTLLYPWIRILDPRAPGQRSALVPPSGHVAGLLARRTRQGGPAARFADERLEGAIAVQRPLLEGHRADLNDLGVTAIRVIAGRGVVVFGERTVRRSPGPDRYVPGARVLAYLRRVLRVVGEQLAFEPNDELLQARARVAIHAALRELLAQGAFAGATPAEAYAVRCDAALNPPASVAAGRLIAEVDVALAVPLEFLTIRIALSRDATEILDDVGAPGGRDA</sequence>
<dbReference type="HOGENOM" id="CLU_009303_1_0_7"/>
<dbReference type="EMBL" id="CP003969">
    <property type="protein sequence ID" value="AGP35517.1"/>
    <property type="molecule type" value="Genomic_DNA"/>
</dbReference>
<dbReference type="Gene3D" id="3.40.50.11780">
    <property type="match status" value="2"/>
</dbReference>
<organism evidence="4 5">
    <name type="scientific">Sorangium cellulosum So0157-2</name>
    <dbReference type="NCBI Taxonomy" id="1254432"/>
    <lineage>
        <taxon>Bacteria</taxon>
        <taxon>Pseudomonadati</taxon>
        <taxon>Myxococcota</taxon>
        <taxon>Polyangia</taxon>
        <taxon>Polyangiales</taxon>
        <taxon>Polyangiaceae</taxon>
        <taxon>Sorangium</taxon>
    </lineage>
</organism>
<dbReference type="RefSeq" id="WP_020734736.1">
    <property type="nucleotide sequence ID" value="NC_021658.1"/>
</dbReference>
<dbReference type="Pfam" id="PF04984">
    <property type="entry name" value="Phage_sheath_1"/>
    <property type="match status" value="1"/>
</dbReference>
<feature type="domain" description="Tail sheath protein subtilisin-like" evidence="3">
    <location>
        <begin position="423"/>
        <end position="570"/>
    </location>
</feature>
<dbReference type="InterPro" id="IPR035089">
    <property type="entry name" value="Phage_sheath_subtilisin"/>
</dbReference>
<dbReference type="STRING" id="1254432.SCE1572_13845"/>